<comment type="caution">
    <text evidence="1">The sequence shown here is derived from an EMBL/GenBank/DDBJ whole genome shotgun (WGS) entry which is preliminary data.</text>
</comment>
<accession>A0ABR3FJU6</accession>
<gene>
    <name evidence="1" type="ORF">V5O48_006328</name>
</gene>
<keyword evidence="2" id="KW-1185">Reference proteome</keyword>
<dbReference type="EMBL" id="JBAHYK010000286">
    <property type="protein sequence ID" value="KAL0575643.1"/>
    <property type="molecule type" value="Genomic_DNA"/>
</dbReference>
<dbReference type="Pfam" id="PF18758">
    <property type="entry name" value="KDZ"/>
    <property type="match status" value="1"/>
</dbReference>
<proteinExistence type="predicted"/>
<evidence type="ECO:0000313" key="1">
    <source>
        <dbReference type="EMBL" id="KAL0575643.1"/>
    </source>
</evidence>
<organism evidence="1 2">
    <name type="scientific">Marasmius crinis-equi</name>
    <dbReference type="NCBI Taxonomy" id="585013"/>
    <lineage>
        <taxon>Eukaryota</taxon>
        <taxon>Fungi</taxon>
        <taxon>Dikarya</taxon>
        <taxon>Basidiomycota</taxon>
        <taxon>Agaricomycotina</taxon>
        <taxon>Agaricomycetes</taxon>
        <taxon>Agaricomycetidae</taxon>
        <taxon>Agaricales</taxon>
        <taxon>Marasmiineae</taxon>
        <taxon>Marasmiaceae</taxon>
        <taxon>Marasmius</taxon>
    </lineage>
</organism>
<reference evidence="1 2" key="1">
    <citation type="submission" date="2024-02" db="EMBL/GenBank/DDBJ databases">
        <title>A draft genome for the cacao thread blight pathogen Marasmius crinis-equi.</title>
        <authorList>
            <person name="Cohen S.P."/>
            <person name="Baruah I.K."/>
            <person name="Amoako-Attah I."/>
            <person name="Bukari Y."/>
            <person name="Meinhardt L.W."/>
            <person name="Bailey B.A."/>
        </authorList>
    </citation>
    <scope>NUCLEOTIDE SEQUENCE [LARGE SCALE GENOMIC DNA]</scope>
    <source>
        <strain evidence="1 2">GH-76</strain>
    </source>
</reference>
<name>A0ABR3FJU6_9AGAR</name>
<dbReference type="Proteomes" id="UP001465976">
    <property type="component" value="Unassembled WGS sequence"/>
</dbReference>
<sequence>MDPGSLAIRCPACPNPGVNLPKDLASVPPNETYLYRKFISVDACFWLKRRNVSSEERDPGLFSGKAYFVPPGPYGEWVASLPEQNDTSTCPGLAAMDQAETKYSKGYASTGMLFCLCSRHKLVQPKGAGDLTKGEKHGCGDYMVMYSQKETGSQLERVVIYDIACQWFKNFFS</sequence>
<dbReference type="InterPro" id="IPR040521">
    <property type="entry name" value="KDZ"/>
</dbReference>
<evidence type="ECO:0000313" key="2">
    <source>
        <dbReference type="Proteomes" id="UP001465976"/>
    </source>
</evidence>
<protein>
    <submittedName>
        <fullName evidence="1">Uncharacterized protein</fullName>
    </submittedName>
</protein>